<evidence type="ECO:0000313" key="8">
    <source>
        <dbReference type="WBParaSite" id="Pan_g18675.t1"/>
    </source>
</evidence>
<name>A0A7E4VB22_PANRE</name>
<accession>A0A7E4VB22</accession>
<feature type="transmembrane region" description="Helical" evidence="5">
    <location>
        <begin position="226"/>
        <end position="250"/>
    </location>
</feature>
<evidence type="ECO:0000256" key="2">
    <source>
        <dbReference type="ARBA" id="ARBA00022692"/>
    </source>
</evidence>
<feature type="transmembrane region" description="Helical" evidence="5">
    <location>
        <begin position="91"/>
        <end position="115"/>
    </location>
</feature>
<keyword evidence="4 5" id="KW-0472">Membrane</keyword>
<feature type="domain" description="G-protein coupled receptors family 1 profile" evidence="6">
    <location>
        <begin position="29"/>
        <end position="203"/>
    </location>
</feature>
<feature type="transmembrane region" description="Helical" evidence="5">
    <location>
        <begin position="15"/>
        <end position="37"/>
    </location>
</feature>
<feature type="transmembrane region" description="Helical" evidence="5">
    <location>
        <begin position="136"/>
        <end position="155"/>
    </location>
</feature>
<dbReference type="Gene3D" id="1.20.1070.10">
    <property type="entry name" value="Rhodopsin 7-helix transmembrane proteins"/>
    <property type="match status" value="1"/>
</dbReference>
<feature type="transmembrane region" description="Helical" evidence="5">
    <location>
        <begin position="256"/>
        <end position="275"/>
    </location>
</feature>
<evidence type="ECO:0000256" key="3">
    <source>
        <dbReference type="ARBA" id="ARBA00022989"/>
    </source>
</evidence>
<comment type="subcellular location">
    <subcellularLocation>
        <location evidence="1">Membrane</location>
    </subcellularLocation>
</comment>
<dbReference type="PROSITE" id="PS50262">
    <property type="entry name" value="G_PROTEIN_RECEP_F1_2"/>
    <property type="match status" value="1"/>
</dbReference>
<feature type="transmembrane region" description="Helical" evidence="5">
    <location>
        <begin position="187"/>
        <end position="206"/>
    </location>
</feature>
<keyword evidence="2 5" id="KW-0812">Transmembrane</keyword>
<reference evidence="7" key="1">
    <citation type="journal article" date="2013" name="Genetics">
        <title>The draft genome and transcriptome of Panagrellus redivivus are shaped by the harsh demands of a free-living lifestyle.</title>
        <authorList>
            <person name="Srinivasan J."/>
            <person name="Dillman A.R."/>
            <person name="Macchietto M.G."/>
            <person name="Heikkinen L."/>
            <person name="Lakso M."/>
            <person name="Fracchia K.M."/>
            <person name="Antoshechkin I."/>
            <person name="Mortazavi A."/>
            <person name="Wong G."/>
            <person name="Sternberg P.W."/>
        </authorList>
    </citation>
    <scope>NUCLEOTIDE SEQUENCE [LARGE SCALE GENOMIC DNA]</scope>
    <source>
        <strain evidence="7">MT8872</strain>
    </source>
</reference>
<dbReference type="PANTHER" id="PTHR23360:SF26">
    <property type="entry name" value="G-PROTEIN COUPLED RECEPTORS FAMILY 1 PROFILE DOMAIN-CONTAINING PROTEIN"/>
    <property type="match status" value="1"/>
</dbReference>
<dbReference type="InterPro" id="IPR019424">
    <property type="entry name" value="7TM_GPCR_Srsx"/>
</dbReference>
<evidence type="ECO:0000259" key="6">
    <source>
        <dbReference type="PROSITE" id="PS50262"/>
    </source>
</evidence>
<dbReference type="InterPro" id="IPR047130">
    <property type="entry name" value="7TM_GPCR_Srsx_nematod"/>
</dbReference>
<proteinExistence type="predicted"/>
<evidence type="ECO:0000256" key="4">
    <source>
        <dbReference type="ARBA" id="ARBA00023136"/>
    </source>
</evidence>
<evidence type="ECO:0000313" key="7">
    <source>
        <dbReference type="Proteomes" id="UP000492821"/>
    </source>
</evidence>
<dbReference type="SUPFAM" id="SSF81321">
    <property type="entry name" value="Family A G protein-coupled receptor-like"/>
    <property type="match status" value="1"/>
</dbReference>
<feature type="transmembrane region" description="Helical" evidence="5">
    <location>
        <begin position="49"/>
        <end position="71"/>
    </location>
</feature>
<reference evidence="8" key="2">
    <citation type="submission" date="2020-10" db="UniProtKB">
        <authorList>
            <consortium name="WormBaseParasite"/>
        </authorList>
    </citation>
    <scope>IDENTIFICATION</scope>
</reference>
<dbReference type="AlphaFoldDB" id="A0A7E4VB22"/>
<dbReference type="GO" id="GO:0016020">
    <property type="term" value="C:membrane"/>
    <property type="evidence" value="ECO:0007669"/>
    <property type="project" value="UniProtKB-SubCell"/>
</dbReference>
<protein>
    <submittedName>
        <fullName evidence="8">G_PROTEIN_RECEP_F1_2 domain-containing protein</fullName>
    </submittedName>
</protein>
<dbReference type="WBParaSite" id="Pan_g18675.t1">
    <property type="protein sequence ID" value="Pan_g18675.t1"/>
    <property type="gene ID" value="Pan_g18675"/>
</dbReference>
<organism evidence="7 8">
    <name type="scientific">Panagrellus redivivus</name>
    <name type="common">Microworm</name>
    <dbReference type="NCBI Taxonomy" id="6233"/>
    <lineage>
        <taxon>Eukaryota</taxon>
        <taxon>Metazoa</taxon>
        <taxon>Ecdysozoa</taxon>
        <taxon>Nematoda</taxon>
        <taxon>Chromadorea</taxon>
        <taxon>Rhabditida</taxon>
        <taxon>Tylenchina</taxon>
        <taxon>Panagrolaimomorpha</taxon>
        <taxon>Panagrolaimoidea</taxon>
        <taxon>Panagrolaimidae</taxon>
        <taxon>Panagrellus</taxon>
    </lineage>
</organism>
<evidence type="ECO:0000256" key="1">
    <source>
        <dbReference type="ARBA" id="ARBA00004370"/>
    </source>
</evidence>
<dbReference type="InterPro" id="IPR017452">
    <property type="entry name" value="GPCR_Rhodpsn_7TM"/>
</dbReference>
<keyword evidence="3 5" id="KW-1133">Transmembrane helix</keyword>
<dbReference type="Proteomes" id="UP000492821">
    <property type="component" value="Unassembled WGS sequence"/>
</dbReference>
<dbReference type="PANTHER" id="PTHR23360">
    <property type="entry name" value="G-PROTEIN COUPLED RECEPTORS FAMILY 1 PROFILE DOMAIN-CONTAINING PROTEIN-RELATED"/>
    <property type="match status" value="1"/>
</dbReference>
<keyword evidence="7" id="KW-1185">Reference proteome</keyword>
<evidence type="ECO:0000256" key="5">
    <source>
        <dbReference type="SAM" id="Phobius"/>
    </source>
</evidence>
<sequence length="316" mass="35067">MATPMAVASMALVPSYLFIVEGSIVFIFNTVLALIILLTPKFVKHKEYVLLAINVVFDALFGLAYLLGGIFQRRLMDTVEFINPTSRWNCYIMAHNQIFIIITPAMGLLILANVIDRYILVSRPGKYYKLTAKYPLMLLLIIAICCAPTTIAAFIEAFTSTQGPTELGICVLQGAISRRIQIIIRSIRILTSLLAAVFYMPILCNVRAMLRNPASVGNNNKKQLKLTVTIALITVSQLALFTVPDLLILITASTNFVFFVMNLNKGIINMFLIVFSQKDIRKQIFSWGKGSTISFISKVNGEAAVQSSRNTFPAVK</sequence>
<dbReference type="Pfam" id="PF10320">
    <property type="entry name" value="7TM_GPCR_Srsx"/>
    <property type="match status" value="1"/>
</dbReference>